<dbReference type="InterPro" id="IPR013098">
    <property type="entry name" value="Ig_I-set"/>
</dbReference>
<dbReference type="InterPro" id="IPR003599">
    <property type="entry name" value="Ig_sub"/>
</dbReference>
<accession>A0A132A3Z0</accession>
<feature type="domain" description="Ig-like" evidence="5">
    <location>
        <begin position="1269"/>
        <end position="1359"/>
    </location>
</feature>
<dbReference type="InterPro" id="IPR036179">
    <property type="entry name" value="Ig-like_dom_sf"/>
</dbReference>
<feature type="domain" description="Ig-like" evidence="5">
    <location>
        <begin position="605"/>
        <end position="696"/>
    </location>
</feature>
<protein>
    <submittedName>
        <fullName evidence="6">Titin-like protein</fullName>
    </submittedName>
</protein>
<feature type="domain" description="Ig-like" evidence="5">
    <location>
        <begin position="287"/>
        <end position="376"/>
    </location>
</feature>
<dbReference type="SUPFAM" id="SSF48726">
    <property type="entry name" value="Immunoglobulin"/>
    <property type="match status" value="29"/>
</dbReference>
<dbReference type="FunFam" id="2.60.40.10:FF:000107">
    <property type="entry name" value="Myosin, light chain kinase a"/>
    <property type="match status" value="1"/>
</dbReference>
<feature type="domain" description="Ig-like" evidence="5">
    <location>
        <begin position="3064"/>
        <end position="3154"/>
    </location>
</feature>
<feature type="domain" description="Ig-like" evidence="5">
    <location>
        <begin position="2586"/>
        <end position="2677"/>
    </location>
</feature>
<gene>
    <name evidence="6" type="ORF">QR98_0040440</name>
</gene>
<evidence type="ECO:0000256" key="4">
    <source>
        <dbReference type="SAM" id="MobiDB-lite"/>
    </source>
</evidence>
<dbReference type="Gene3D" id="2.60.40.10">
    <property type="entry name" value="Immunoglobulins"/>
    <property type="match status" value="29"/>
</dbReference>
<keyword evidence="2" id="KW-0963">Cytoplasm</keyword>
<feature type="domain" description="Ig-like" evidence="5">
    <location>
        <begin position="1138"/>
        <end position="1228"/>
    </location>
</feature>
<feature type="domain" description="Ig-like" evidence="5">
    <location>
        <begin position="2066"/>
        <end position="2157"/>
    </location>
</feature>
<name>A0A132A3Z0_SARSC</name>
<feature type="domain" description="Ig-like" evidence="5">
    <location>
        <begin position="1015"/>
        <end position="1105"/>
    </location>
</feature>
<feature type="domain" description="Ig-like" evidence="5">
    <location>
        <begin position="3450"/>
        <end position="3537"/>
    </location>
</feature>
<dbReference type="CDD" id="cd00096">
    <property type="entry name" value="Ig"/>
    <property type="match status" value="8"/>
</dbReference>
<feature type="domain" description="Ig-like" evidence="5">
    <location>
        <begin position="3199"/>
        <end position="3292"/>
    </location>
</feature>
<evidence type="ECO:0000256" key="2">
    <source>
        <dbReference type="ARBA" id="ARBA00022490"/>
    </source>
</evidence>
<feature type="domain" description="Ig-like" evidence="5">
    <location>
        <begin position="1402"/>
        <end position="1491"/>
    </location>
</feature>
<dbReference type="EMBL" id="JXLN01010368">
    <property type="protein sequence ID" value="KPM05579.1"/>
    <property type="molecule type" value="Genomic_DNA"/>
</dbReference>
<feature type="domain" description="Ig-like" evidence="5">
    <location>
        <begin position="52"/>
        <end position="140"/>
    </location>
</feature>
<feature type="domain" description="Ig-like" evidence="5">
    <location>
        <begin position="1665"/>
        <end position="1756"/>
    </location>
</feature>
<evidence type="ECO:0000259" key="5">
    <source>
        <dbReference type="PROSITE" id="PS50835"/>
    </source>
</evidence>
<evidence type="ECO:0000313" key="7">
    <source>
        <dbReference type="Proteomes" id="UP000616769"/>
    </source>
</evidence>
<sequence length="3964" mass="452659">MMQNPSFDFERFENDLLKNADLRQRLRDSFLNILTPDDGGEIVDPKRLPQAPDIVQKPKDIFCYEGDDLKFQIKVSGNPSPKIFWFKNGNSLTWSEKCSSTYKNEIVTLEIKKLIATDAASYTLLAENNLGLATFTINLRVHYVYDDFLNVPKQPISNQNPQNFTKISMEKYELRTITELPTITGIRPNFYLIPCDKEAGENQIVRFELRVSGRPEPEISWFKDDKQILDSEHFKIVVNEEGSHALLIMGADPCDTGTYKCIASNSNGEASFTVKLIVYAKAPTSSPKFIDQLQNVSVKASETLTLYCRAVGKPNPKFIWLKDGQNIESNPPNIIIESDETSSKIIVSNVSVRDAGWYQCTAQNQAGSNTSRARVNVDFIHQIPQGEPIKIILPKTHRIIEHEPETYETVHLKHVLRYYEEIPPESNEFITYEEQKTKPIFAKDLKDVTLMKNNTAHFEAYLQAPNYSDLKIEWYLNDKLIENSEEFLITDRFGYVAMTIIHVQPNQTGLVKCKAINPYGEAVTIANLKCFDETPETFPKSMLYVEAQNLSNQTRSIGFEKVDDNKVAHKPLPGQDYYEKYEEIEDSEFYCEKREIEETYSKIGPHFVRPLKSNLVSNQNNTIMLEAKVTPVNDPSMRIEWYFNDQPLVLSDRISSKFENGLICLKIENLQVSDSGLYTVRAINSANEANSNSNITVHPVKIEKDQSSTKISKKLEDDNLLAQSEAKTIPNQGTNFKAPYYKKFFENKTVALGSNIKFEAFVEPHDDPDIEIFLFKNDEPMTTSSKLNVVFNRGYISICLNDLNTNDQGIYKCVARNPQGSCETVAQLNVINVYASPKSPIVSPETVIIEESQSKNLNQDDERISTMYGMAPIFRIPLQIPPLFYNKGESIQMQAFVEPVNDPNLSIQWLHNDSPIQSSTRYQTTFDFGQISLIIYSITEKDSGFYTIVVSNHFGKAVSTANLQVAASSVQDSVVPQIESRSTSKDEERSFTGAHKQRKIYNESMSDAQKTFERPKFLSKFEDIAIPEGHTACIESRVEPSMDPNLAVDWFVDGKPLKLGNRFQPYQHFGYVILKISKMQPSDSGLYTCRISNQNGFEEMSTKIICYEETEQIEQIHYKQMRANEIQSDDSKKDLRIPSILNPLKDIKVIEGEKIHFECLVQPSDDPDLIVQWYKNGQPLQKGSRFVEIYDFGYVCLHILHVYPEDSGIYTLKAINKYGATSTSARVECTPTTNLDTRALNKMSIEKIKQLESRRTDRPSREILINDPPKFLVPLKSHDKIENETVHFETRLMPMGDENLSVEWYLNGLPLKSSSRVSFLFDFGYVSLKIKELTPGDSGTYTCKAVNRNGEDVVQAQLNIYPTKNIVHDPFYGQTMEKLINLESKPYKRKEFEDDMIGHTKPYFVQPLQGFVELEEGDCSHLQCLVEPLRDETMTVEWFHNGQPLPVGSRFRTLFDFGNITLNIMKLTPEDSGEYLVRVANHLGFEESTINIKVKGKESIQLTSNQPSSLDKIQKLERSHKKKKIEEVLLSEKPKFSSPFNDLVRNEGEPIHLESSLIPINDPTLNVDWYFNGQLLKVGHRFRTIHDFGYVSLQILYVYPEDTGVYECRATNDLGEDRISCEVTVHSKQMIDTSTIHDESLNTIRMIEKKTVTTKEVETFRTISPRIVRTLHESHHLSEGDSVLLEMAIEPVNDSSLTVEWFHNDLPLKTGHRFVLINEFGYIALKILHVYPEDAGTYTVRITNAAGHINASSSVDVVEKKKILYDTINPVGLEKIQMLERSFPRPTVNFDQMQTAKPKFVTKLKGTTELIENDHAHFECQIEPINDPELIVEILHNGKPLKTGSRFQTICEFGYIALDIYSINSEDSGEYQFKISNPLGFVEDSILLNVTPIKSIQTDTIYEKETLKKLSRLDRGPSHRQVSVDEPTNQPPIFTQPLHEITRLHEGSNAHLECRLMPIGDSSLKVEWFKDGKPLPSSSRYHLMNDFGFISLDIHKTEAKDSGTYQVRATNELGEAQTVCILEVSVDETVITETMNVESLKSIQYLERSRPTRLDFETPIMIQERPNFIVPIKGPKEVREKDRVCLEGQIVPINDSSMTYTWLKNGKELIQSSRISTSNDFGYIFLEIAGTQVDDSGLYTLKVQNNVGEAISTHQLNVISYGNIDTQCQHPEAFNQIQYLERPKFHKFQSKEPQKESPKFLKHLNNIDDAEEGESVYIETMIEPKNDENLTIEWYKNDELITLGSRINAYFDFGNVVLNIKDLKSCDSGVYTCRAINQNGVAINSCTIKVHDAPKIETTSFYPETLRTIETLESSPKRSDNQTLLRSKPILPYFTKHLQNISIYEGQNATFECTLEPSNDSNLELTISHNGEEIKSGNRILVQHEFGYLRIEINSTKIQDAGIYTVRIANESGQSTSTASLKILPVQEIDLSSTHPGGLKGMLAIERLEKSLNVPKKMAFGPKDPGEVDVPNFIKSLVPQCRCKEGDNVMLECEMFSSNDSHTKIEWFFNNHPLKNSERIELIEDFGQIRMIIKKIEPKDSGIYKCCVSNSKGVAYTTSQINVERSSNIVEESHFCEKIEKTDRLPTIIPLTETEINLPERQKNLHIEVQVEPYDENLRIEWYHNDKEVPMSNRINRFNGFGYSILEINDFDHNDIGNYVCVASNKNGYSKQSFNVAIVKNDDHVRPKFQSLVEEEIKVVEGQSIHVETTVIPHDIQLEWFHNGHSLLESSRIKTTSDFGCVVLEISRIEPRDSGEYLLVATNKNGIDTLKFTLFCEPTKNIDQSTKMEQNCNLIAGKNLKNPRFIRKIPEEIIVEEGQSIHIESQYEPFDGSIRIDFLRNGKPLIASERFRTINEFGFVVLDIIQCYEQDSGIYEIVLSSLNGRDSLKTKIYCQGKDKIITDSNVTAETIESLNYIERTLTHRQPDAPNWPADFGPPRFEMPLEDKINLKEGDSVHLETRVQPYSDPMLSIEWFKDNQTLRASNRIRATTEFGYVILEISPVCAEDSGLYTVRASNNNGHAILTSRIDCQDSRNIIYDSQILHQCTMINDQKYLFDSRQQQKPKFLDRLIDINVKEHDFIHLESRLTPIADPTMKVEWFVDNKPFTTGSRFRTISDFGYVVLEIIEAYARDSGLYECIATNQFGQDRISAKINIEKTETVIKDTQLSLEQSDLIQNLEKDINRVQKKPGSEVKIIQPPKFHGETGLKINRKEGDPLHIECRIEPSNDPDLSIEWYFNRQLLNTSSRIHAIKDFGSVALDVDWLSDRDSGTYQCIATNRQGSDTFAFELFVNSDSKIIYDSQLQPVHSQQPPGQIPKFVRPMANKIIVNEGDNIKFETKIEPAGDGEIQINWYHDGQPIISGHRHKALNDFGYVSLDIMCLDIKDAGVYTCVASSPRGEDKIMTDVEVRPKIELYRPRYSRETSNIQQSKSSIEQKETIFADERPENTMPVFVQNLEPLVVLEGDVARFCCRVTGYPKPRVVWFLNGKPIPNGSRYKIRSDGIHHLEIPKTRQEDRGQIEVLAKNVNGETRSTTTLEIRPRNADYRAILKHSPRTPYDDGIERYQKSRKELEADKVFEERITDKKEEIVWYTEQSANGERIKIREHLIDYVPVKADATFCVDENARALDNREFKPDKKFKIVNKPQGENKTAVVEELQSLSNEKSGSVIHGKEIHTKEQKQIQKERIDSTTEVTRKIKDTQVLEQEHKLVTDERKVAMKPEALVNGPRFVEKIKPFQTAENDQAIFKCKFSGHPYPDIKWFHEHQPLNNSNELTIIDGEYESTLIIRQAKIEHAGIYEVEIKNQGGIAKCSSNLMVTGREILSKTDQSPPNFIKAMQCVRTNTGSGITLNNRIQGKKPIEVFWMKNGMKINDDQKHRIVEHQDQYTLVIVDANQSDAGSYECIAKNNIGEARCIAEVIVEEKKIQEDSSLENKDVKVIENLKDQTVKEGQSAVFKCRITGNRGK</sequence>
<feature type="domain" description="Ig-like" evidence="5">
    <location>
        <begin position="3727"/>
        <end position="3817"/>
    </location>
</feature>
<dbReference type="Pfam" id="PF07679">
    <property type="entry name" value="I-set"/>
    <property type="match status" value="27"/>
</dbReference>
<dbReference type="FunFam" id="2.60.40.10:FF:000425">
    <property type="entry name" value="Myosin light chain kinase"/>
    <property type="match status" value="2"/>
</dbReference>
<dbReference type="SMART" id="SM00409">
    <property type="entry name" value="IG"/>
    <property type="match status" value="29"/>
</dbReference>
<feature type="domain" description="Ig-like" evidence="5">
    <location>
        <begin position="188"/>
        <end position="273"/>
    </location>
</feature>
<feature type="domain" description="Ig-like" evidence="5">
    <location>
        <begin position="1534"/>
        <end position="1624"/>
    </location>
</feature>
<dbReference type="GO" id="GO:0040017">
    <property type="term" value="P:positive regulation of locomotion"/>
    <property type="evidence" value="ECO:0007669"/>
    <property type="project" value="UniProtKB-ARBA"/>
</dbReference>
<feature type="domain" description="Ig-like" evidence="5">
    <location>
        <begin position="3316"/>
        <end position="3409"/>
    </location>
</feature>
<dbReference type="FunFam" id="2.60.40.10:FF:000697">
    <property type="entry name" value="titin isoform X1"/>
    <property type="match status" value="1"/>
</dbReference>
<dbReference type="Proteomes" id="UP000616769">
    <property type="component" value="Unassembled WGS sequence"/>
</dbReference>
<organism evidence="6 7">
    <name type="scientific">Sarcoptes scabiei</name>
    <name type="common">Itch mite</name>
    <name type="synonym">Acarus scabiei</name>
    <dbReference type="NCBI Taxonomy" id="52283"/>
    <lineage>
        <taxon>Eukaryota</taxon>
        <taxon>Metazoa</taxon>
        <taxon>Ecdysozoa</taxon>
        <taxon>Arthropoda</taxon>
        <taxon>Chelicerata</taxon>
        <taxon>Arachnida</taxon>
        <taxon>Acari</taxon>
        <taxon>Acariformes</taxon>
        <taxon>Sarcoptiformes</taxon>
        <taxon>Astigmata</taxon>
        <taxon>Psoroptidia</taxon>
        <taxon>Sarcoptoidea</taxon>
        <taxon>Sarcoptidae</taxon>
        <taxon>Sarcoptinae</taxon>
        <taxon>Sarcoptes</taxon>
    </lineage>
</organism>
<dbReference type="GO" id="GO:0045989">
    <property type="term" value="P:positive regulation of striated muscle contraction"/>
    <property type="evidence" value="ECO:0007669"/>
    <property type="project" value="UniProtKB-ARBA"/>
</dbReference>
<dbReference type="FunFam" id="2.60.40.10:FF:000962">
    <property type="entry name" value="titin isoform X1"/>
    <property type="match status" value="10"/>
</dbReference>
<dbReference type="GO" id="GO:0005737">
    <property type="term" value="C:cytoplasm"/>
    <property type="evidence" value="ECO:0007669"/>
    <property type="project" value="UniProtKB-SubCell"/>
</dbReference>
<feature type="domain" description="Ig-like" evidence="5">
    <location>
        <begin position="2471"/>
        <end position="2562"/>
    </location>
</feature>
<dbReference type="VEuPathDB" id="VectorBase:SSCA003222"/>
<comment type="caution">
    <text evidence="6">The sequence shown here is derived from an EMBL/GenBank/DDBJ whole genome shotgun (WGS) entry which is preliminary data.</text>
</comment>
<dbReference type="SMART" id="SM00408">
    <property type="entry name" value="IGc2"/>
    <property type="match status" value="26"/>
</dbReference>
<dbReference type="InterPro" id="IPR003598">
    <property type="entry name" value="Ig_sub2"/>
</dbReference>
<comment type="subcellular location">
    <subcellularLocation>
        <location evidence="1">Cytoplasm</location>
    </subcellularLocation>
</comment>
<dbReference type="GO" id="GO:0060298">
    <property type="term" value="P:positive regulation of sarcomere organization"/>
    <property type="evidence" value="ECO:0007669"/>
    <property type="project" value="UniProtKB-ARBA"/>
</dbReference>
<feature type="domain" description="Ig-like" evidence="5">
    <location>
        <begin position="872"/>
        <end position="966"/>
    </location>
</feature>
<dbReference type="Pfam" id="PF13927">
    <property type="entry name" value="Ig_3"/>
    <property type="match status" value="1"/>
</dbReference>
<proteinExistence type="predicted"/>
<dbReference type="FunFam" id="2.60.40.10:FF:000612">
    <property type="entry name" value="palladin isoform X1"/>
    <property type="match status" value="1"/>
</dbReference>
<dbReference type="FunFam" id="2.60.40.10:FF:000022">
    <property type="entry name" value="Cardiac titin"/>
    <property type="match status" value="1"/>
</dbReference>
<evidence type="ECO:0000256" key="3">
    <source>
        <dbReference type="ARBA" id="ARBA00023319"/>
    </source>
</evidence>
<dbReference type="OrthoDB" id="6612025at2759"/>
<evidence type="ECO:0000256" key="1">
    <source>
        <dbReference type="ARBA" id="ARBA00004496"/>
    </source>
</evidence>
<keyword evidence="3" id="KW-0393">Immunoglobulin domain</keyword>
<feature type="domain" description="Ig-like" evidence="5">
    <location>
        <begin position="3830"/>
        <end position="3925"/>
    </location>
</feature>
<dbReference type="PANTHER" id="PTHR47633">
    <property type="entry name" value="IMMUNOGLOBULIN"/>
    <property type="match status" value="1"/>
</dbReference>
<feature type="domain" description="Ig-like" evidence="5">
    <location>
        <begin position="2198"/>
        <end position="2289"/>
    </location>
</feature>
<feature type="domain" description="Ig-like" evidence="5">
    <location>
        <begin position="1931"/>
        <end position="2025"/>
    </location>
</feature>
<dbReference type="PROSITE" id="PS50835">
    <property type="entry name" value="IG_LIKE"/>
    <property type="match status" value="26"/>
</dbReference>
<feature type="region of interest" description="Disordered" evidence="4">
    <location>
        <begin position="977"/>
        <end position="998"/>
    </location>
</feature>
<feature type="domain" description="Ig-like" evidence="5">
    <location>
        <begin position="2938"/>
        <end position="3029"/>
    </location>
</feature>
<reference evidence="6 7" key="1">
    <citation type="journal article" date="2015" name="Parasit. Vectors">
        <title>Draft genome of the scabies mite.</title>
        <authorList>
            <person name="Rider S.D.Jr."/>
            <person name="Morgan M.S."/>
            <person name="Arlian L.G."/>
        </authorList>
    </citation>
    <scope>NUCLEOTIDE SEQUENCE [LARGE SCALE GENOMIC DNA]</scope>
    <source>
        <strain evidence="6">Arlian Lab</strain>
    </source>
</reference>
<feature type="domain" description="Ig-like" evidence="5">
    <location>
        <begin position="739"/>
        <end position="829"/>
    </location>
</feature>
<dbReference type="PANTHER" id="PTHR47633:SF4">
    <property type="entry name" value="MYOPALLADIN ISOFORM X1"/>
    <property type="match status" value="1"/>
</dbReference>
<dbReference type="InterPro" id="IPR007110">
    <property type="entry name" value="Ig-like_dom"/>
</dbReference>
<evidence type="ECO:0000313" key="6">
    <source>
        <dbReference type="EMBL" id="KPM05579.1"/>
    </source>
</evidence>
<feature type="domain" description="Ig-like" evidence="5">
    <location>
        <begin position="2332"/>
        <end position="2422"/>
    </location>
</feature>
<dbReference type="InterPro" id="IPR013783">
    <property type="entry name" value="Ig-like_fold"/>
</dbReference>
<feature type="domain" description="Ig-like" evidence="5">
    <location>
        <begin position="2687"/>
        <end position="2773"/>
    </location>
</feature>
<dbReference type="FunFam" id="2.60.40.10:FF:000119">
    <property type="entry name" value="Sallimus, isoform P"/>
    <property type="match status" value="3"/>
</dbReference>